<sequence length="134" mass="15174">MHRYGVRWHSKALVIEKDFPLNFELLSACLEKVARALYFHHHRGQRKLFGNLKVCPLFIPVEPRVTPELALALSKVRAKTDLDFEQLPRLGPHQEIFAYQVIETPNIVAVNMEFYGAHRASVMGGVPAAARPSS</sequence>
<keyword evidence="2" id="KW-1185">Reference proteome</keyword>
<reference evidence="2" key="1">
    <citation type="journal article" date="2010" name="PLoS ONE">
        <title>The complete genome sequence of Cupriavidus metallidurans strain CH34, a master survivalist in harsh and anthropogenic environments.</title>
        <authorList>
            <person name="Janssen P.J."/>
            <person name="Van Houdt R."/>
            <person name="Moors H."/>
            <person name="Monsieurs P."/>
            <person name="Morin N."/>
            <person name="Michaux A."/>
            <person name="Benotmane M.A."/>
            <person name="Leys N."/>
            <person name="Vallaeys T."/>
            <person name="Lapidus A."/>
            <person name="Monchy S."/>
            <person name="Medigue C."/>
            <person name="Taghavi S."/>
            <person name="McCorkle S."/>
            <person name="Dunn J."/>
            <person name="van der Lelie D."/>
            <person name="Mergeay M."/>
        </authorList>
    </citation>
    <scope>NUCLEOTIDE SEQUENCE [LARGE SCALE GENOMIC DNA]</scope>
    <source>
        <strain evidence="2">ATCC 43123 / DSM 2839 / NBRC 102507 / CH34</strain>
    </source>
</reference>
<dbReference type="HOGENOM" id="CLU_1894493_0_0_4"/>
<accession>D3DXZ7</accession>
<gene>
    <name evidence="1" type="ordered locus">Rmet_6561</name>
</gene>
<dbReference type="EMBL" id="CP000352">
    <property type="protein sequence ID" value="ADC45167.1"/>
    <property type="molecule type" value="Genomic_DNA"/>
</dbReference>
<dbReference type="KEGG" id="rme:Rmet_6561"/>
<organism evidence="1 2">
    <name type="scientific">Cupriavidus metallidurans (strain ATCC 43123 / DSM 2839 / NBRC 102507 / CH34)</name>
    <name type="common">Ralstonia metallidurans</name>
    <dbReference type="NCBI Taxonomy" id="266264"/>
    <lineage>
        <taxon>Bacteria</taxon>
        <taxon>Pseudomonadati</taxon>
        <taxon>Pseudomonadota</taxon>
        <taxon>Betaproteobacteria</taxon>
        <taxon>Burkholderiales</taxon>
        <taxon>Burkholderiaceae</taxon>
        <taxon>Cupriavidus</taxon>
    </lineage>
</organism>
<evidence type="ECO:0000313" key="1">
    <source>
        <dbReference type="EMBL" id="ADC45167.1"/>
    </source>
</evidence>
<name>D3DXZ7_CUPMC</name>
<protein>
    <submittedName>
        <fullName evidence="1">Uncharacterized protein</fullName>
    </submittedName>
</protein>
<dbReference type="RefSeq" id="WP_011517403.1">
    <property type="nucleotide sequence ID" value="NC_007973.1"/>
</dbReference>
<evidence type="ECO:0000313" key="2">
    <source>
        <dbReference type="Proteomes" id="UP000002429"/>
    </source>
</evidence>
<dbReference type="Proteomes" id="UP000002429">
    <property type="component" value="Chromosome"/>
</dbReference>
<dbReference type="AlphaFoldDB" id="D3DXZ7"/>
<proteinExistence type="predicted"/>